<dbReference type="SUPFAM" id="SSF47240">
    <property type="entry name" value="Ferritin-like"/>
    <property type="match status" value="1"/>
</dbReference>
<organism evidence="1 2">
    <name type="scientific">Limnobacter thiooxidans</name>
    <dbReference type="NCBI Taxonomy" id="131080"/>
    <lineage>
        <taxon>Bacteria</taxon>
        <taxon>Pseudomonadati</taxon>
        <taxon>Pseudomonadota</taxon>
        <taxon>Betaproteobacteria</taxon>
        <taxon>Burkholderiales</taxon>
        <taxon>Burkholderiaceae</taxon>
        <taxon>Limnobacter</taxon>
    </lineage>
</organism>
<dbReference type="EMBL" id="AP028947">
    <property type="protein sequence ID" value="BET26262.1"/>
    <property type="molecule type" value="Genomic_DNA"/>
</dbReference>
<dbReference type="Pfam" id="PF10118">
    <property type="entry name" value="Metal_hydrol"/>
    <property type="match status" value="1"/>
</dbReference>
<evidence type="ECO:0000313" key="1">
    <source>
        <dbReference type="EMBL" id="BET26262.1"/>
    </source>
</evidence>
<sequence>MQINQNITSDIKPREQLDFKLNNEIPKYWFRGDAYKTRIVDGFQLAFPEGERYFITSVRFFRDMVQDPQLQEDIRCFIRQEGQHGMMHTAFNKVLAEQGMPVEKILKREKGNLDRMTRQYSPRFNLALTAAFEHFTALMAETFFARKDVMAGAHPRVRALMGWHAIEEMEHRAVAFDVYQKAAKGGYWMRVMAMTLAVVKVFIALYKLTDEMLVADGFKLGKRLTMHLKNLPWLFGPRKGVFSSMLPNLLDYYKPGFHPNQQAVIHNYPAWIAAYEQSNDPLLAGEALYQAAF</sequence>
<keyword evidence="2" id="KW-1185">Reference proteome</keyword>
<dbReference type="InterPro" id="IPR016516">
    <property type="entry name" value="UCP07580"/>
</dbReference>
<keyword evidence="1" id="KW-0378">Hydrolase</keyword>
<name>A0AA86MIH3_9BURK</name>
<dbReference type="PIRSF" id="PIRSF007580">
    <property type="entry name" value="UCP07580"/>
    <property type="match status" value="1"/>
</dbReference>
<dbReference type="GO" id="GO:0016787">
    <property type="term" value="F:hydrolase activity"/>
    <property type="evidence" value="ECO:0007669"/>
    <property type="project" value="UniProtKB-KW"/>
</dbReference>
<dbReference type="InterPro" id="IPR009078">
    <property type="entry name" value="Ferritin-like_SF"/>
</dbReference>
<accession>A0AA86MIH3</accession>
<gene>
    <name evidence="1" type="ORF">RGQ30_17630</name>
</gene>
<dbReference type="Proteomes" id="UP001329151">
    <property type="component" value="Chromosome"/>
</dbReference>
<dbReference type="RefSeq" id="WP_338284348.1">
    <property type="nucleotide sequence ID" value="NZ_AP028947.1"/>
</dbReference>
<dbReference type="PANTHER" id="PTHR39456:SF1">
    <property type="entry name" value="METAL-DEPENDENT HYDROLASE"/>
    <property type="match status" value="1"/>
</dbReference>
<dbReference type="AlphaFoldDB" id="A0AA86MIH3"/>
<evidence type="ECO:0000313" key="2">
    <source>
        <dbReference type="Proteomes" id="UP001329151"/>
    </source>
</evidence>
<protein>
    <submittedName>
        <fullName evidence="1">Metal-dependent hydrolase</fullName>
    </submittedName>
</protein>
<reference evidence="1 2" key="1">
    <citation type="submission" date="2023-10" db="EMBL/GenBank/DDBJ databases">
        <title>Complete Genome Sequence of Limnobacter thiooxidans CS-K2T, Isolated from freshwater lake sediments in Bavaria, Germany.</title>
        <authorList>
            <person name="Naruki M."/>
            <person name="Watanabe A."/>
            <person name="Warashina T."/>
            <person name="Morita T."/>
            <person name="Arakawa K."/>
        </authorList>
    </citation>
    <scope>NUCLEOTIDE SEQUENCE [LARGE SCALE GENOMIC DNA]</scope>
    <source>
        <strain evidence="1 2">CS-K2</strain>
    </source>
</reference>
<dbReference type="PANTHER" id="PTHR39456">
    <property type="entry name" value="METAL-DEPENDENT HYDROLASE"/>
    <property type="match status" value="1"/>
</dbReference>
<proteinExistence type="predicted"/>
<dbReference type="KEGG" id="lto:RGQ30_17630"/>